<feature type="non-terminal residue" evidence="1">
    <location>
        <position position="278"/>
    </location>
</feature>
<evidence type="ECO:0000313" key="1">
    <source>
        <dbReference type="EMBL" id="KAE9524757.1"/>
    </source>
</evidence>
<proteinExistence type="predicted"/>
<dbReference type="EMBL" id="VYZN01000065">
    <property type="protein sequence ID" value="KAE9524757.1"/>
    <property type="molecule type" value="Genomic_DNA"/>
</dbReference>
<comment type="caution">
    <text evidence="1">The sequence shown here is derived from an EMBL/GenBank/DDBJ whole genome shotgun (WGS) entry which is preliminary data.</text>
</comment>
<protein>
    <submittedName>
        <fullName evidence="1">Uncharacterized protein</fullName>
    </submittedName>
</protein>
<organism evidence="1 2">
    <name type="scientific">Aphis glycines</name>
    <name type="common">Soybean aphid</name>
    <dbReference type="NCBI Taxonomy" id="307491"/>
    <lineage>
        <taxon>Eukaryota</taxon>
        <taxon>Metazoa</taxon>
        <taxon>Ecdysozoa</taxon>
        <taxon>Arthropoda</taxon>
        <taxon>Hexapoda</taxon>
        <taxon>Insecta</taxon>
        <taxon>Pterygota</taxon>
        <taxon>Neoptera</taxon>
        <taxon>Paraneoptera</taxon>
        <taxon>Hemiptera</taxon>
        <taxon>Sternorrhyncha</taxon>
        <taxon>Aphidomorpha</taxon>
        <taxon>Aphidoidea</taxon>
        <taxon>Aphididae</taxon>
        <taxon>Aphidini</taxon>
        <taxon>Aphis</taxon>
        <taxon>Aphis</taxon>
    </lineage>
</organism>
<dbReference type="Proteomes" id="UP000475862">
    <property type="component" value="Unassembled WGS sequence"/>
</dbReference>
<accession>A0A6G0T4C9</accession>
<dbReference type="AlphaFoldDB" id="A0A6G0T4C9"/>
<reference evidence="1 2" key="1">
    <citation type="submission" date="2019-08" db="EMBL/GenBank/DDBJ databases">
        <title>The genome of the soybean aphid Biotype 1, its phylome, world population structure and adaptation to the North American continent.</title>
        <authorList>
            <person name="Giordano R."/>
            <person name="Donthu R.K."/>
            <person name="Hernandez A.G."/>
            <person name="Wright C.L."/>
            <person name="Zimin A.V."/>
        </authorList>
    </citation>
    <scope>NUCLEOTIDE SEQUENCE [LARGE SCALE GENOMIC DNA]</scope>
    <source>
        <tissue evidence="1">Whole aphids</tissue>
    </source>
</reference>
<name>A0A6G0T4C9_APHGL</name>
<gene>
    <name evidence="1" type="ORF">AGLY_014807</name>
</gene>
<sequence length="278" mass="32328">MSKIVCNISLLSNDVVFNVSESAVPYAVIETFRWECNIKNATVPFQYVDLVILKAKIIETILHPNDNDINDSKYYSINYETVQELNINYLVLIQFFSHEIPSTNYSFHMHSFWKIKQVPKIILIQSLKNKRNPEICSLISEKLIEILKFCSLITNCSFEIFGRPLQLKQLNDIVSRNWFATFCDCPVQLNLQPAGNSSIASEAVLTNLKSRGNLIHPNRRFFKLISDLEKSFKKYCNTEHLQLIQYITCHVISKRKTTCPTWHDLFKYPLLISIIRIT</sequence>
<evidence type="ECO:0000313" key="2">
    <source>
        <dbReference type="Proteomes" id="UP000475862"/>
    </source>
</evidence>
<keyword evidence="2" id="KW-1185">Reference proteome</keyword>